<name>A0A919YKG3_9BACL</name>
<evidence type="ECO:0000313" key="5">
    <source>
        <dbReference type="Proteomes" id="UP000683139"/>
    </source>
</evidence>
<sequence>MRKIISLLLLLCILLSACGQQTTIDLQPSTATEASENNDHTTGIGQKQVQKSLDGQADDQAASPVQTEPDEYDYVLEFPSDSYPETALHIYSAIENGHSDVCTIDRDGADERRKQSLKGISTREGYDRDEWPMAMCAEGGEGASVAYVNSSDNRGAGSWVGHQLSAYEDGEKVLFIVTKPKNLFGGSDDSELKLDEDLLTSEKDKQAADIVYKNCSEAHAAGVTPLYEGDPGYSKKLDRDGDGVACEL</sequence>
<feature type="compositionally biased region" description="Polar residues" evidence="1">
    <location>
        <begin position="29"/>
        <end position="53"/>
    </location>
</feature>
<evidence type="ECO:0000313" key="4">
    <source>
        <dbReference type="EMBL" id="GIP14937.1"/>
    </source>
</evidence>
<feature type="signal peptide" evidence="2">
    <location>
        <begin position="1"/>
        <end position="19"/>
    </location>
</feature>
<evidence type="ECO:0000256" key="2">
    <source>
        <dbReference type="SAM" id="SignalP"/>
    </source>
</evidence>
<organism evidence="4 5">
    <name type="scientific">Paenibacillus montaniterrae</name>
    <dbReference type="NCBI Taxonomy" id="429341"/>
    <lineage>
        <taxon>Bacteria</taxon>
        <taxon>Bacillati</taxon>
        <taxon>Bacillota</taxon>
        <taxon>Bacilli</taxon>
        <taxon>Bacillales</taxon>
        <taxon>Paenibacillaceae</taxon>
        <taxon>Paenibacillus</taxon>
    </lineage>
</organism>
<dbReference type="Pfam" id="PF05901">
    <property type="entry name" value="Excalibur"/>
    <property type="match status" value="1"/>
</dbReference>
<comment type="caution">
    <text evidence="4">The sequence shown here is derived from an EMBL/GenBank/DDBJ whole genome shotgun (WGS) entry which is preliminary data.</text>
</comment>
<dbReference type="SMART" id="SM00894">
    <property type="entry name" value="Excalibur"/>
    <property type="match status" value="1"/>
</dbReference>
<feature type="region of interest" description="Disordered" evidence="1">
    <location>
        <begin position="29"/>
        <end position="70"/>
    </location>
</feature>
<dbReference type="Proteomes" id="UP000683139">
    <property type="component" value="Unassembled WGS sequence"/>
</dbReference>
<proteinExistence type="predicted"/>
<keyword evidence="2" id="KW-0732">Signal</keyword>
<dbReference type="AlphaFoldDB" id="A0A919YKG3"/>
<dbReference type="InterPro" id="IPR008613">
    <property type="entry name" value="Excalibur_Ca-bd_domain"/>
</dbReference>
<reference evidence="4" key="1">
    <citation type="submission" date="2021-03" db="EMBL/GenBank/DDBJ databases">
        <title>Antimicrobial resistance genes in bacteria isolated from Japanese honey, and their potential for conferring macrolide and lincosamide resistance in the American foulbrood pathogen Paenibacillus larvae.</title>
        <authorList>
            <person name="Okamoto M."/>
            <person name="Kumagai M."/>
            <person name="Kanamori H."/>
            <person name="Takamatsu D."/>
        </authorList>
    </citation>
    <scope>NUCLEOTIDE SEQUENCE</scope>
    <source>
        <strain evidence="4">J40TS1</strain>
    </source>
</reference>
<dbReference type="EMBL" id="BOSE01000001">
    <property type="protein sequence ID" value="GIP14937.1"/>
    <property type="molecule type" value="Genomic_DNA"/>
</dbReference>
<evidence type="ECO:0000256" key="1">
    <source>
        <dbReference type="SAM" id="MobiDB-lite"/>
    </source>
</evidence>
<accession>A0A919YKG3</accession>
<feature type="chain" id="PRO_5038645050" description="Excalibur calcium-binding domain-containing protein" evidence="2">
    <location>
        <begin position="20"/>
        <end position="248"/>
    </location>
</feature>
<feature type="domain" description="Excalibur calcium-binding" evidence="3">
    <location>
        <begin position="211"/>
        <end position="247"/>
    </location>
</feature>
<evidence type="ECO:0000259" key="3">
    <source>
        <dbReference type="SMART" id="SM00894"/>
    </source>
</evidence>
<gene>
    <name evidence="4" type="ORF">J40TS1_05790</name>
</gene>
<protein>
    <recommendedName>
        <fullName evidence="3">Excalibur calcium-binding domain-containing protein</fullName>
    </recommendedName>
</protein>
<dbReference type="PROSITE" id="PS51257">
    <property type="entry name" value="PROKAR_LIPOPROTEIN"/>
    <property type="match status" value="1"/>
</dbReference>
<keyword evidence="5" id="KW-1185">Reference proteome</keyword>